<dbReference type="AlphaFoldDB" id="A0A3P8AIY7"/>
<evidence type="ECO:0000313" key="2">
    <source>
        <dbReference type="EMBL" id="VDO96857.1"/>
    </source>
</evidence>
<evidence type="ECO:0000256" key="1">
    <source>
        <dbReference type="SAM" id="MobiDB-lite"/>
    </source>
</evidence>
<keyword evidence="3" id="KW-1185">Reference proteome</keyword>
<proteinExistence type="predicted"/>
<protein>
    <submittedName>
        <fullName evidence="2">Uncharacterized protein</fullName>
    </submittedName>
</protein>
<accession>A0A3P8AIY7</accession>
<reference evidence="2 3" key="1">
    <citation type="submission" date="2018-11" db="EMBL/GenBank/DDBJ databases">
        <authorList>
            <consortium name="Pathogen Informatics"/>
        </authorList>
    </citation>
    <scope>NUCLEOTIDE SEQUENCE [LARGE SCALE GENOMIC DNA]</scope>
    <source>
        <strain evidence="2 3">Zambia</strain>
    </source>
</reference>
<organism evidence="2 3">
    <name type="scientific">Schistosoma margrebowiei</name>
    <dbReference type="NCBI Taxonomy" id="48269"/>
    <lineage>
        <taxon>Eukaryota</taxon>
        <taxon>Metazoa</taxon>
        <taxon>Spiralia</taxon>
        <taxon>Lophotrochozoa</taxon>
        <taxon>Platyhelminthes</taxon>
        <taxon>Trematoda</taxon>
        <taxon>Digenea</taxon>
        <taxon>Strigeidida</taxon>
        <taxon>Schistosomatoidea</taxon>
        <taxon>Schistosomatidae</taxon>
        <taxon>Schistosoma</taxon>
    </lineage>
</organism>
<gene>
    <name evidence="2" type="ORF">SMRZ_LOCUS11749</name>
</gene>
<name>A0A3P8AIY7_9TREM</name>
<feature type="compositionally biased region" description="Low complexity" evidence="1">
    <location>
        <begin position="52"/>
        <end position="70"/>
    </location>
</feature>
<feature type="region of interest" description="Disordered" evidence="1">
    <location>
        <begin position="39"/>
        <end position="70"/>
    </location>
</feature>
<dbReference type="EMBL" id="UZAI01006805">
    <property type="protein sequence ID" value="VDO96857.1"/>
    <property type="molecule type" value="Genomic_DNA"/>
</dbReference>
<evidence type="ECO:0000313" key="3">
    <source>
        <dbReference type="Proteomes" id="UP000277204"/>
    </source>
</evidence>
<sequence>MELPPDFIPVSSDGEVDSFRLASISEFIVRPHRSKKSRCNLLDDSSLGTHDSTTTTTTATTTTSNNNSNNNNGKIIINYCFFKIQKPNIQTSN</sequence>
<dbReference type="Proteomes" id="UP000277204">
    <property type="component" value="Unassembled WGS sequence"/>
</dbReference>